<name>A0A7R9EGC7_9NEOP</name>
<proteinExistence type="predicted"/>
<feature type="region of interest" description="Disordered" evidence="1">
    <location>
        <begin position="268"/>
        <end position="288"/>
    </location>
</feature>
<protein>
    <submittedName>
        <fullName evidence="2">Uncharacterized protein</fullName>
    </submittedName>
</protein>
<feature type="region of interest" description="Disordered" evidence="1">
    <location>
        <begin position="225"/>
        <end position="252"/>
    </location>
</feature>
<dbReference type="EMBL" id="OB795610">
    <property type="protein sequence ID" value="CAD7432479.1"/>
    <property type="molecule type" value="Genomic_DNA"/>
</dbReference>
<organism evidence="2">
    <name type="scientific">Timema monikensis</name>
    <dbReference type="NCBI Taxonomy" id="170555"/>
    <lineage>
        <taxon>Eukaryota</taxon>
        <taxon>Metazoa</taxon>
        <taxon>Ecdysozoa</taxon>
        <taxon>Arthropoda</taxon>
        <taxon>Hexapoda</taxon>
        <taxon>Insecta</taxon>
        <taxon>Pterygota</taxon>
        <taxon>Neoptera</taxon>
        <taxon>Polyneoptera</taxon>
        <taxon>Phasmatodea</taxon>
        <taxon>Timematodea</taxon>
        <taxon>Timematoidea</taxon>
        <taxon>Timematidae</taxon>
        <taxon>Timema</taxon>
    </lineage>
</organism>
<sequence length="288" mass="32672">MRSEWKSSHISVRVWIRDLRSAVPAAGKWGGARAENDIFFATTAPEFFQSKSERLQVDRDQSISPPSSPHSEHHHGDKHGQFRLRGDQHGQFRLRGDQHDQFRLRGDQHGQFRLRGDKHDQFRLRGDQHGQFRLRGDKHDQFRLGGDKHGQFRLRGDKHGQFRLRGDKHGQFRLRGDKHDQFRLRGDKHDQFRLIGDQHGSPETRPFRLYRISLHTLSGGVAPCERRCPTPSGGPIKGAPGRSSGDENLEVPPPKASFEACLLAEPSRGLSRSCSSSPTPTAFLAAPK</sequence>
<feature type="compositionally biased region" description="Basic and acidic residues" evidence="1">
    <location>
        <begin position="70"/>
        <end position="83"/>
    </location>
</feature>
<evidence type="ECO:0000313" key="2">
    <source>
        <dbReference type="EMBL" id="CAD7432479.1"/>
    </source>
</evidence>
<feature type="compositionally biased region" description="Low complexity" evidence="1">
    <location>
        <begin position="268"/>
        <end position="277"/>
    </location>
</feature>
<gene>
    <name evidence="2" type="ORF">TMSB3V08_LOCUS9187</name>
</gene>
<dbReference type="AlphaFoldDB" id="A0A7R9EGC7"/>
<evidence type="ECO:0000256" key="1">
    <source>
        <dbReference type="SAM" id="MobiDB-lite"/>
    </source>
</evidence>
<feature type="region of interest" description="Disordered" evidence="1">
    <location>
        <begin position="54"/>
        <end position="83"/>
    </location>
</feature>
<accession>A0A7R9EGC7</accession>
<reference evidence="2" key="1">
    <citation type="submission" date="2020-11" db="EMBL/GenBank/DDBJ databases">
        <authorList>
            <person name="Tran Van P."/>
        </authorList>
    </citation>
    <scope>NUCLEOTIDE SEQUENCE</scope>
</reference>